<dbReference type="EMBL" id="CP014230">
    <property type="protein sequence ID" value="AMD93319.1"/>
    <property type="molecule type" value="Genomic_DNA"/>
</dbReference>
<evidence type="ECO:0000313" key="2">
    <source>
        <dbReference type="Proteomes" id="UP000063964"/>
    </source>
</evidence>
<gene>
    <name evidence="1" type="ORF">AXF15_09560</name>
</gene>
<dbReference type="Proteomes" id="UP000063964">
    <property type="component" value="Chromosome"/>
</dbReference>
<protein>
    <submittedName>
        <fullName evidence="1">Uncharacterized protein</fullName>
    </submittedName>
</protein>
<dbReference type="KEGG" id="doa:AXF15_09560"/>
<proteinExistence type="predicted"/>
<keyword evidence="2" id="KW-1185">Reference proteome</keyword>
<name>A0A120KN77_9BACT</name>
<dbReference type="AlphaFoldDB" id="A0A120KN77"/>
<organism evidence="1 2">
    <name type="scientific">Desulfomicrobium orale DSM 12838</name>
    <dbReference type="NCBI Taxonomy" id="888061"/>
    <lineage>
        <taxon>Bacteria</taxon>
        <taxon>Pseudomonadati</taxon>
        <taxon>Thermodesulfobacteriota</taxon>
        <taxon>Desulfovibrionia</taxon>
        <taxon>Desulfovibrionales</taxon>
        <taxon>Desulfomicrobiaceae</taxon>
        <taxon>Desulfomicrobium</taxon>
    </lineage>
</organism>
<reference evidence="2" key="1">
    <citation type="submission" date="2016-02" db="EMBL/GenBank/DDBJ databases">
        <authorList>
            <person name="Holder M.E."/>
            <person name="Ajami N.J."/>
            <person name="Petrosino J.F."/>
        </authorList>
    </citation>
    <scope>NUCLEOTIDE SEQUENCE [LARGE SCALE GENOMIC DNA]</scope>
    <source>
        <strain evidence="2">DSM 12838</strain>
    </source>
</reference>
<evidence type="ECO:0000313" key="1">
    <source>
        <dbReference type="EMBL" id="AMD93319.1"/>
    </source>
</evidence>
<sequence length="172" mass="19184">MVWAALVLLPSTVWSQDLSAEQVKGFVGVMEEFRPFFERYAEDADDDGDPASTAKLVTDWAHEFKCSSDMLTVLEKHGFDQDSWPVVAARVSQAYMAVKFGEHGQDALGQMRRAVMEIEGNRDISAEDKAQMLAQMKENMAVMEKTLSAPAADQDAVREFIPQLDAVFGWSD</sequence>
<accession>A0A120KN77</accession>